<organism evidence="1 2">
    <name type="scientific">Zestosphaera tikiterensis</name>
    <dbReference type="NCBI Taxonomy" id="1973259"/>
    <lineage>
        <taxon>Archaea</taxon>
        <taxon>Thermoproteota</taxon>
        <taxon>Thermoprotei</taxon>
        <taxon>Desulfurococcales</taxon>
        <taxon>Desulfurococcaceae</taxon>
        <taxon>Zestosphaera</taxon>
    </lineage>
</organism>
<dbReference type="Gene3D" id="3.40.50.1010">
    <property type="entry name" value="5'-nuclease"/>
    <property type="match status" value="1"/>
</dbReference>
<name>A0A2R7Y433_9CREN</name>
<evidence type="ECO:0000313" key="2">
    <source>
        <dbReference type="Proteomes" id="UP000244093"/>
    </source>
</evidence>
<reference evidence="1 2" key="1">
    <citation type="journal article" date="2018" name="Syst. Appl. Microbiol.">
        <title>A new symbiotic nanoarchaeote (Candidatus Nanoclepta minutus) and its host (Zestosphaera tikiterensis gen. nov., sp. nov.) from a New Zealand hot spring.</title>
        <authorList>
            <person name="St John E."/>
            <person name="Liu Y."/>
            <person name="Podar M."/>
            <person name="Stott M.B."/>
            <person name="Meneghin J."/>
            <person name="Chen Z."/>
            <person name="Lagutin K."/>
            <person name="Mitchell K."/>
            <person name="Reysenbach A.L."/>
        </authorList>
    </citation>
    <scope>NUCLEOTIDE SEQUENCE [LARGE SCALE GENOMIC DNA]</scope>
    <source>
        <strain evidence="1">NZ3</strain>
    </source>
</reference>
<dbReference type="Proteomes" id="UP000244093">
    <property type="component" value="Unassembled WGS sequence"/>
</dbReference>
<accession>A0A2R7Y433</accession>
<dbReference type="EMBL" id="NBVN01000004">
    <property type="protein sequence ID" value="PUA32278.1"/>
    <property type="molecule type" value="Genomic_DNA"/>
</dbReference>
<comment type="caution">
    <text evidence="1">The sequence shown here is derived from an EMBL/GenBank/DDBJ whole genome shotgun (WGS) entry which is preliminary data.</text>
</comment>
<evidence type="ECO:0008006" key="3">
    <source>
        <dbReference type="Google" id="ProtNLM"/>
    </source>
</evidence>
<dbReference type="InterPro" id="IPR029060">
    <property type="entry name" value="PIN-like_dom_sf"/>
</dbReference>
<sequence>MSVRFAIADTCFIIDWARFRYRDLMFKLFNIVYVSESVLKEIKSERTVEWVASALASGNMSIYTETSEELEEARKLTEESRKLRSLIPVDLPEALCLVIGRRRGYVVLTENRGAIMAVDFITPYKDVVVWRALEILTAAVIEGMFKVSCNELNTLFKAYEEDTRHFFPRRDLTNALELIKGRICG</sequence>
<dbReference type="AlphaFoldDB" id="A0A2R7Y433"/>
<dbReference type="SUPFAM" id="SSF88723">
    <property type="entry name" value="PIN domain-like"/>
    <property type="match status" value="1"/>
</dbReference>
<proteinExistence type="predicted"/>
<protein>
    <recommendedName>
        <fullName evidence="3">DNA-binding protein</fullName>
    </recommendedName>
</protein>
<evidence type="ECO:0000313" key="1">
    <source>
        <dbReference type="EMBL" id="PUA32278.1"/>
    </source>
</evidence>
<gene>
    <name evidence="1" type="ORF">B7O98_06335</name>
</gene>